<accession>A0A8H7E7W1</accession>
<keyword evidence="2" id="KW-1185">Reference proteome</keyword>
<proteinExistence type="predicted"/>
<dbReference type="EMBL" id="JAACFV010000033">
    <property type="protein sequence ID" value="KAF7510161.1"/>
    <property type="molecule type" value="Genomic_DNA"/>
</dbReference>
<reference evidence="1" key="1">
    <citation type="submission" date="2020-02" db="EMBL/GenBank/DDBJ databases">
        <authorList>
            <person name="Palmer J.M."/>
        </authorList>
    </citation>
    <scope>NUCLEOTIDE SEQUENCE</scope>
    <source>
        <strain evidence="1">EPUS1.4</strain>
        <tissue evidence="1">Thallus</tissue>
    </source>
</reference>
<evidence type="ECO:0000313" key="2">
    <source>
        <dbReference type="Proteomes" id="UP000606974"/>
    </source>
</evidence>
<comment type="caution">
    <text evidence="1">The sequence shown here is derived from an EMBL/GenBank/DDBJ whole genome shotgun (WGS) entry which is preliminary data.</text>
</comment>
<organism evidence="1 2">
    <name type="scientific">Endocarpon pusillum</name>
    <dbReference type="NCBI Taxonomy" id="364733"/>
    <lineage>
        <taxon>Eukaryota</taxon>
        <taxon>Fungi</taxon>
        <taxon>Dikarya</taxon>
        <taxon>Ascomycota</taxon>
        <taxon>Pezizomycotina</taxon>
        <taxon>Eurotiomycetes</taxon>
        <taxon>Chaetothyriomycetidae</taxon>
        <taxon>Verrucariales</taxon>
        <taxon>Verrucariaceae</taxon>
        <taxon>Endocarpon</taxon>
    </lineage>
</organism>
<name>A0A8H7E7W1_9EURO</name>
<dbReference type="Proteomes" id="UP000606974">
    <property type="component" value="Unassembled WGS sequence"/>
</dbReference>
<gene>
    <name evidence="1" type="ORF">GJ744_007060</name>
</gene>
<sequence length="55" mass="6084">MVLQQSVLKTKRPKIVGEEGNVELLEGTVKLDSPTPSLLDKDWFCAAKGDKEQGR</sequence>
<protein>
    <submittedName>
        <fullName evidence="1">Uncharacterized protein</fullName>
    </submittedName>
</protein>
<dbReference type="AlphaFoldDB" id="A0A8H7E7W1"/>
<evidence type="ECO:0000313" key="1">
    <source>
        <dbReference type="EMBL" id="KAF7510161.1"/>
    </source>
</evidence>